<protein>
    <recommendedName>
        <fullName evidence="6">Ubiquinone/menaquinone biosynthesis C-methyltransferase UbiE</fullName>
        <ecNumber evidence="6">2.1.1.163</ecNumber>
        <ecNumber evidence="6">2.1.1.201</ecNumber>
    </recommendedName>
    <alternativeName>
        <fullName evidence="6">2-methoxy-6-polyprenyl-1,4-benzoquinol methylase</fullName>
    </alternativeName>
    <alternativeName>
        <fullName evidence="6">Demethylmenaquinone methyltransferase</fullName>
    </alternativeName>
</protein>
<comment type="pathway">
    <text evidence="6">Cofactor biosynthesis; ubiquinone biosynthesis.</text>
</comment>
<evidence type="ECO:0000256" key="7">
    <source>
        <dbReference type="SAM" id="MobiDB-lite"/>
    </source>
</evidence>
<dbReference type="PANTHER" id="PTHR43591">
    <property type="entry name" value="METHYLTRANSFERASE"/>
    <property type="match status" value="1"/>
</dbReference>
<comment type="pathway">
    <text evidence="6">Quinol/quinone metabolism; menaquinone biosynthesis; menaquinol from 1,4-dihydroxy-2-naphthoate: step 2/2.</text>
</comment>
<evidence type="ECO:0000256" key="1">
    <source>
        <dbReference type="ARBA" id="ARBA00022428"/>
    </source>
</evidence>
<dbReference type="HAMAP" id="MF_01813">
    <property type="entry name" value="MenG_UbiE_methyltr"/>
    <property type="match status" value="1"/>
</dbReference>
<dbReference type="EC" id="2.1.1.163" evidence="6"/>
<comment type="caution">
    <text evidence="6">Lacks conserved residue(s) required for the propagation of feature annotation.</text>
</comment>
<gene>
    <name evidence="6 8" type="primary">ubiE</name>
    <name evidence="8" type="ORF">HME9302_02013</name>
</gene>
<keyword evidence="9" id="KW-1185">Reference proteome</keyword>
<dbReference type="PANTHER" id="PTHR43591:SF24">
    <property type="entry name" value="2-METHOXY-6-POLYPRENYL-1,4-BENZOQUINOL METHYLASE, MITOCHONDRIAL"/>
    <property type="match status" value="1"/>
</dbReference>
<dbReference type="InterPro" id="IPR004033">
    <property type="entry name" value="UbiE/COQ5_MeTrFase"/>
</dbReference>
<evidence type="ECO:0000256" key="5">
    <source>
        <dbReference type="ARBA" id="ARBA00022691"/>
    </source>
</evidence>
<dbReference type="GO" id="GO:0032259">
    <property type="term" value="P:methylation"/>
    <property type="evidence" value="ECO:0007669"/>
    <property type="project" value="UniProtKB-KW"/>
</dbReference>
<dbReference type="AlphaFoldDB" id="A0A369QC35"/>
<sequence length="263" mass="28681">MPDTNSTSGSTGASPAASMSSSFGYETVDPADKTQRVGDLFSSVASKYDIMNDAMSGGMHRLWKDRFVRRVKPQPGEATLDMAGGTGDVAFRMAARGAEVTVADINQDMLDVGIERAMARGIDDAEGGLSWSCQNAESLTYPARQYDAYTIVFGIRNVTHIDRALAEAYRVLKHGGRFFCMEFSTTSWPGFKQAYDAYSHRIMPKIGGVIAGDEDSYRYLAESIRRFPKPPQFEAMIQGAGFCQTKVEPILGGAVAIHSGWKL</sequence>
<dbReference type="InterPro" id="IPR029063">
    <property type="entry name" value="SAM-dependent_MTases_sf"/>
</dbReference>
<feature type="compositionally biased region" description="Low complexity" evidence="7">
    <location>
        <begin position="1"/>
        <end position="24"/>
    </location>
</feature>
<feature type="region of interest" description="Disordered" evidence="7">
    <location>
        <begin position="1"/>
        <end position="29"/>
    </location>
</feature>
<dbReference type="EMBL" id="QBKA01000002">
    <property type="protein sequence ID" value="RDC60797.1"/>
    <property type="molecule type" value="Genomic_DNA"/>
</dbReference>
<reference evidence="8 9" key="1">
    <citation type="submission" date="2018-04" db="EMBL/GenBank/DDBJ databases">
        <title>Altererythrobacter sp. HME9302 genome sequencing and assembly.</title>
        <authorList>
            <person name="Kang H."/>
            <person name="Kim H."/>
            <person name="Joh K."/>
        </authorList>
    </citation>
    <scope>NUCLEOTIDE SEQUENCE [LARGE SCALE GENOMIC DNA]</scope>
    <source>
        <strain evidence="8 9">HME9302</strain>
    </source>
</reference>
<comment type="catalytic activity">
    <reaction evidence="6">
        <text>a 2-demethylmenaquinol + S-adenosyl-L-methionine = a menaquinol + S-adenosyl-L-homocysteine + H(+)</text>
        <dbReference type="Rhea" id="RHEA:42640"/>
        <dbReference type="Rhea" id="RHEA-COMP:9539"/>
        <dbReference type="Rhea" id="RHEA-COMP:9563"/>
        <dbReference type="ChEBI" id="CHEBI:15378"/>
        <dbReference type="ChEBI" id="CHEBI:18151"/>
        <dbReference type="ChEBI" id="CHEBI:55437"/>
        <dbReference type="ChEBI" id="CHEBI:57856"/>
        <dbReference type="ChEBI" id="CHEBI:59789"/>
        <dbReference type="EC" id="2.1.1.163"/>
    </reaction>
</comment>
<keyword evidence="1 6" id="KW-0474">Menaquinone biosynthesis</keyword>
<feature type="binding site" evidence="6">
    <location>
        <position position="86"/>
    </location>
    <ligand>
        <name>S-adenosyl-L-methionine</name>
        <dbReference type="ChEBI" id="CHEBI:59789"/>
    </ligand>
</feature>
<dbReference type="GO" id="GO:0009060">
    <property type="term" value="P:aerobic respiration"/>
    <property type="evidence" value="ECO:0007669"/>
    <property type="project" value="UniProtKB-UniRule"/>
</dbReference>
<keyword evidence="5 6" id="KW-0949">S-adenosyl-L-methionine</keyword>
<evidence type="ECO:0000256" key="4">
    <source>
        <dbReference type="ARBA" id="ARBA00022688"/>
    </source>
</evidence>
<name>A0A369QC35_9SPHN</name>
<keyword evidence="3 6" id="KW-0808">Transferase</keyword>
<comment type="similarity">
    <text evidence="6">Belongs to the class I-like SAM-binding methyltransferase superfamily. MenG/UbiE family.</text>
</comment>
<dbReference type="Proteomes" id="UP000253727">
    <property type="component" value="Unassembled WGS sequence"/>
</dbReference>
<dbReference type="PROSITE" id="PS01183">
    <property type="entry name" value="UBIE_1"/>
    <property type="match status" value="1"/>
</dbReference>
<evidence type="ECO:0000256" key="6">
    <source>
        <dbReference type="HAMAP-Rule" id="MF_01813"/>
    </source>
</evidence>
<dbReference type="Pfam" id="PF01209">
    <property type="entry name" value="Ubie_methyltran"/>
    <property type="match status" value="1"/>
</dbReference>
<comment type="function">
    <text evidence="6">Methyltransferase required for the conversion of demethylmenaquinol (DMKH2) to menaquinol (MKH2) and the conversion of 2-polyprenyl-6-methoxy-1,4-benzoquinol (DDMQH2) to 2-polyprenyl-3-methyl-6-methoxy-1,4-benzoquinol (DMQH2).</text>
</comment>
<evidence type="ECO:0000256" key="3">
    <source>
        <dbReference type="ARBA" id="ARBA00022679"/>
    </source>
</evidence>
<dbReference type="GO" id="GO:0008425">
    <property type="term" value="F:2-methoxy-6-polyprenyl-1,4-benzoquinol methyltransferase activity"/>
    <property type="evidence" value="ECO:0007669"/>
    <property type="project" value="UniProtKB-UniRule"/>
</dbReference>
<dbReference type="CDD" id="cd02440">
    <property type="entry name" value="AdoMet_MTases"/>
    <property type="match status" value="1"/>
</dbReference>
<dbReference type="Gene3D" id="3.40.50.150">
    <property type="entry name" value="Vaccinia Virus protein VP39"/>
    <property type="match status" value="1"/>
</dbReference>
<dbReference type="GO" id="GO:0043770">
    <property type="term" value="F:demethylmenaquinone methyltransferase activity"/>
    <property type="evidence" value="ECO:0007669"/>
    <property type="project" value="UniProtKB-UniRule"/>
</dbReference>
<proteinExistence type="inferred from homology"/>
<feature type="binding site" evidence="6">
    <location>
        <position position="104"/>
    </location>
    <ligand>
        <name>S-adenosyl-L-methionine</name>
        <dbReference type="ChEBI" id="CHEBI:59789"/>
    </ligand>
</feature>
<dbReference type="UniPathway" id="UPA00232"/>
<dbReference type="SUPFAM" id="SSF53335">
    <property type="entry name" value="S-adenosyl-L-methionine-dependent methyltransferases"/>
    <property type="match status" value="1"/>
</dbReference>
<dbReference type="NCBIfam" id="TIGR01934">
    <property type="entry name" value="MenG_MenH_UbiE"/>
    <property type="match status" value="1"/>
</dbReference>
<dbReference type="UniPathway" id="UPA00079">
    <property type="reaction ID" value="UER00169"/>
</dbReference>
<organism evidence="8 9">
    <name type="scientific">Alteripontixanthobacter maritimus</name>
    <dbReference type="NCBI Taxonomy" id="2161824"/>
    <lineage>
        <taxon>Bacteria</taxon>
        <taxon>Pseudomonadati</taxon>
        <taxon>Pseudomonadota</taxon>
        <taxon>Alphaproteobacteria</taxon>
        <taxon>Sphingomonadales</taxon>
        <taxon>Erythrobacteraceae</taxon>
        <taxon>Alteripontixanthobacter</taxon>
    </lineage>
</organism>
<feature type="binding site" evidence="6">
    <location>
        <begin position="135"/>
        <end position="136"/>
    </location>
    <ligand>
        <name>S-adenosyl-L-methionine</name>
        <dbReference type="ChEBI" id="CHEBI:59789"/>
    </ligand>
</feature>
<evidence type="ECO:0000256" key="2">
    <source>
        <dbReference type="ARBA" id="ARBA00022603"/>
    </source>
</evidence>
<dbReference type="GO" id="GO:0009234">
    <property type="term" value="P:menaquinone biosynthetic process"/>
    <property type="evidence" value="ECO:0007669"/>
    <property type="project" value="UniProtKB-UniRule"/>
</dbReference>
<keyword evidence="2 6" id="KW-0489">Methyltransferase</keyword>
<comment type="caution">
    <text evidence="8">The sequence shown here is derived from an EMBL/GenBank/DDBJ whole genome shotgun (WGS) entry which is preliminary data.</text>
</comment>
<dbReference type="InterPro" id="IPR023576">
    <property type="entry name" value="UbiE/COQ5_MeTrFase_CS"/>
</dbReference>
<evidence type="ECO:0000313" key="8">
    <source>
        <dbReference type="EMBL" id="RDC60797.1"/>
    </source>
</evidence>
<dbReference type="PROSITE" id="PS51608">
    <property type="entry name" value="SAM_MT_UBIE"/>
    <property type="match status" value="1"/>
</dbReference>
<dbReference type="EC" id="2.1.1.201" evidence="6"/>
<comment type="catalytic activity">
    <reaction evidence="6">
        <text>a 2-methoxy-6-(all-trans-polyprenyl)benzene-1,4-diol + S-adenosyl-L-methionine = a 5-methoxy-2-methyl-3-(all-trans-polyprenyl)benzene-1,4-diol + S-adenosyl-L-homocysteine + H(+)</text>
        <dbReference type="Rhea" id="RHEA:28286"/>
        <dbReference type="Rhea" id="RHEA-COMP:10858"/>
        <dbReference type="Rhea" id="RHEA-COMP:10859"/>
        <dbReference type="ChEBI" id="CHEBI:15378"/>
        <dbReference type="ChEBI" id="CHEBI:57856"/>
        <dbReference type="ChEBI" id="CHEBI:59789"/>
        <dbReference type="ChEBI" id="CHEBI:84166"/>
        <dbReference type="ChEBI" id="CHEBI:84167"/>
        <dbReference type="EC" id="2.1.1.201"/>
    </reaction>
</comment>
<keyword evidence="4 6" id="KW-0831">Ubiquinone biosynthesis</keyword>
<accession>A0A369QC35</accession>
<evidence type="ECO:0000313" key="9">
    <source>
        <dbReference type="Proteomes" id="UP000253727"/>
    </source>
</evidence>